<dbReference type="GO" id="GO:0005886">
    <property type="term" value="C:plasma membrane"/>
    <property type="evidence" value="ECO:0007669"/>
    <property type="project" value="UniProtKB-SubCell"/>
</dbReference>
<dbReference type="PANTHER" id="PTHR45710">
    <property type="entry name" value="C-TYPE LECTIN DOMAIN-CONTAINING PROTEIN 180"/>
    <property type="match status" value="1"/>
</dbReference>
<dbReference type="Pfam" id="PF00059">
    <property type="entry name" value="Lectin_C"/>
    <property type="match status" value="1"/>
</dbReference>
<name>A0A8B9R737_ANAPL</name>
<dbReference type="SMART" id="SM00034">
    <property type="entry name" value="CLECT"/>
    <property type="match status" value="1"/>
</dbReference>
<dbReference type="Gene3D" id="3.10.100.10">
    <property type="entry name" value="Mannose-Binding Protein A, subunit A"/>
    <property type="match status" value="1"/>
</dbReference>
<dbReference type="InterPro" id="IPR016187">
    <property type="entry name" value="CTDL_fold"/>
</dbReference>
<accession>A0A8B9R737</accession>
<protein>
    <recommendedName>
        <fullName evidence="2">C-type lectin domain-containing protein</fullName>
    </recommendedName>
</protein>
<dbReference type="PROSITE" id="PS50041">
    <property type="entry name" value="C_TYPE_LECTIN_2"/>
    <property type="match status" value="1"/>
</dbReference>
<feature type="domain" description="C-type lectin" evidence="2">
    <location>
        <begin position="56"/>
        <end position="153"/>
    </location>
</feature>
<proteinExistence type="predicted"/>
<reference evidence="3" key="2">
    <citation type="submission" date="2025-08" db="UniProtKB">
        <authorList>
            <consortium name="Ensembl"/>
        </authorList>
    </citation>
    <scope>IDENTIFICATION</scope>
</reference>
<evidence type="ECO:0000313" key="4">
    <source>
        <dbReference type="Proteomes" id="UP000694400"/>
    </source>
</evidence>
<dbReference type="InterPro" id="IPR001304">
    <property type="entry name" value="C-type_lectin-like"/>
</dbReference>
<dbReference type="InterPro" id="IPR016186">
    <property type="entry name" value="C-type_lectin-like/link_sf"/>
</dbReference>
<reference evidence="3" key="3">
    <citation type="submission" date="2025-09" db="UniProtKB">
        <authorList>
            <consortium name="Ensembl"/>
        </authorList>
    </citation>
    <scope>IDENTIFICATION</scope>
</reference>
<evidence type="ECO:0000256" key="1">
    <source>
        <dbReference type="ARBA" id="ARBA00004401"/>
    </source>
</evidence>
<dbReference type="AlphaFoldDB" id="A0A8B9R737"/>
<dbReference type="Proteomes" id="UP000694400">
    <property type="component" value="Chromosome 30"/>
</dbReference>
<dbReference type="Ensembl" id="ENSAPLT00020004578.1">
    <property type="protein sequence ID" value="ENSAPLP00020004248.1"/>
    <property type="gene ID" value="ENSAPLG00020003145.1"/>
</dbReference>
<dbReference type="SUPFAM" id="SSF56436">
    <property type="entry name" value="C-type lectin-like"/>
    <property type="match status" value="1"/>
</dbReference>
<evidence type="ECO:0000313" key="3">
    <source>
        <dbReference type="Ensembl" id="ENSAPLP00020004248.1"/>
    </source>
</evidence>
<dbReference type="InterPro" id="IPR050828">
    <property type="entry name" value="C-type_lectin/matrix_domain"/>
</dbReference>
<evidence type="ECO:0000259" key="2">
    <source>
        <dbReference type="PROSITE" id="PS50041"/>
    </source>
</evidence>
<sequence>PPTPRVWGGPGLSEPCCQGSARRWDPSLPPFFFLQVFLPSARLEELRPGSYTCSAPSGKCFYFSDGEKNQTLSQADCHARGANLAVIQSKKELVRLGLFSFFVLGSHDHWIGLSRQNPRQRWEWDDGTEFDSSLGQEACRIVTSARSSGERHWICTRQDTPFPF</sequence>
<organism evidence="3 4">
    <name type="scientific">Anas platyrhynchos</name>
    <name type="common">Mallard</name>
    <name type="synonym">Anas boschas</name>
    <dbReference type="NCBI Taxonomy" id="8839"/>
    <lineage>
        <taxon>Eukaryota</taxon>
        <taxon>Metazoa</taxon>
        <taxon>Chordata</taxon>
        <taxon>Craniata</taxon>
        <taxon>Vertebrata</taxon>
        <taxon>Euteleostomi</taxon>
        <taxon>Archelosauria</taxon>
        <taxon>Archosauria</taxon>
        <taxon>Dinosauria</taxon>
        <taxon>Saurischia</taxon>
        <taxon>Theropoda</taxon>
        <taxon>Coelurosauria</taxon>
        <taxon>Aves</taxon>
        <taxon>Neognathae</taxon>
        <taxon>Galloanserae</taxon>
        <taxon>Anseriformes</taxon>
        <taxon>Anatidae</taxon>
        <taxon>Anatinae</taxon>
        <taxon>Anas</taxon>
    </lineage>
</organism>
<dbReference type="PANTHER" id="PTHR45710:SF8">
    <property type="entry name" value="RERATING FAMILY MEMBER 4"/>
    <property type="match status" value="1"/>
</dbReference>
<reference evidence="3" key="1">
    <citation type="submission" date="2019-08" db="EMBL/GenBank/DDBJ databases">
        <title>Three high-quality genomes provides insights into domestication of ducks.</title>
        <authorList>
            <person name="Hou Z.C."/>
            <person name="Zhu F."/>
            <person name="Yin Z.T."/>
            <person name="Zhang F."/>
        </authorList>
    </citation>
    <scope>NUCLEOTIDE SEQUENCE [LARGE SCALE GENOMIC DNA]</scope>
</reference>
<comment type="subcellular location">
    <subcellularLocation>
        <location evidence="1">Cell membrane</location>
        <topology evidence="1">Single-pass type II membrane protein</topology>
    </subcellularLocation>
</comment>